<dbReference type="Pfam" id="PF03810">
    <property type="entry name" value="IBN_N"/>
    <property type="match status" value="1"/>
</dbReference>
<dbReference type="PROSITE" id="PS50166">
    <property type="entry name" value="IMPORTIN_B_NT"/>
    <property type="match status" value="1"/>
</dbReference>
<dbReference type="EMBL" id="LT598490">
    <property type="protein sequence ID" value="SCW02943.1"/>
    <property type="molecule type" value="Genomic_DNA"/>
</dbReference>
<accession>A0A1G4MGL2</accession>
<evidence type="ECO:0000313" key="7">
    <source>
        <dbReference type="EMBL" id="SCW02943.1"/>
    </source>
</evidence>
<protein>
    <submittedName>
        <fullName evidence="7">LAFE_0F17700g1_1</fullName>
    </submittedName>
</protein>
<evidence type="ECO:0000259" key="6">
    <source>
        <dbReference type="PROSITE" id="PS50166"/>
    </source>
</evidence>
<evidence type="ECO:0000313" key="8">
    <source>
        <dbReference type="Proteomes" id="UP000190831"/>
    </source>
</evidence>
<dbReference type="STRING" id="4955.A0A1G4MGL2"/>
<dbReference type="InterPro" id="IPR001494">
    <property type="entry name" value="Importin-beta_N"/>
</dbReference>
<proteinExistence type="predicted"/>
<dbReference type="SMART" id="SM00913">
    <property type="entry name" value="IBN_N"/>
    <property type="match status" value="1"/>
</dbReference>
<dbReference type="InterPro" id="IPR056840">
    <property type="entry name" value="HEAT_IPO9_central"/>
</dbReference>
<dbReference type="InterPro" id="IPR011989">
    <property type="entry name" value="ARM-like"/>
</dbReference>
<sequence>MQADLNNTIIQAQSPNKEERDHAENTLFQLCDSDPNVAFRSLLQVACSDNSPLSSKQFALLSIRKFTTMYWSAGFDSYRGPRGFEEGTKSVVRNTLLQMCLESSQDNTIRNICSYCIVQIAAIDYPDQWPELLPAIYKAILQHSSLNALSLLNEMFDDIVSEEMFFQNGLGPQTIQIVLTLLTSSTATIQSKTAAVKLHKACLFQLQSPEATQTQERKNALWSHIQDSINLFLNLLKECDSQDDQTQNGTDALNLKTSIYENLQLLKTGFPRKLFSSDNLSKLKHLIIKDLESIAPFYFENASTLNELNAIALNELGINLISLLSDLYEIGFTETEQNKITESLILVCSLSNNEELDWIDDYNSFVSKETGLASSYFIRDECEQFLMNLNSRNYSSILGDCLNASTQFTDKEWRIQESLIFVLQALCSNEEESFKADLDVVINVLRDLDLHVENVSVHQLVKVRMILALPKILERFVDKIENIRLYVKGFIEKSLTLAMSFENETVKASTLIALTYYASFVELDSVLGDQKFLEFQKMIISIVESLLETCEDDTPAFLLESLGCTLGSHHTFTREYDQVILRLVLQISAKDPSNIQIVLTAQDCLEKLLKNATNESYIELADICIPLFVNVMKEGAVNGFSYSPVLSLSLELLTVFMKKKPTDGHLPANVVQYVFEPLSSILAISQDDEILQLTTDIMAFVVNNSANDVIAPFLQVTLSVLEKLLSVNTSESAAMNVGLLIVTILEKFSEQLQEMIPRILEAATNRLIDVKNVATADNLIFVFCYLTSIDPARTIDFLSSMKVKNGTSTALELVLPKWLSSFEVVRGERRIKDNILALSKIFFLNDYRVSNLPVNGDLIPYAGDIIITRSMAKKMPENYTRISAYEKIIKLFIMELSFQVAQPDENNDNHEYSKSATTVESKGDEDDDDWEDVDDVLDYEKLQTYVDDEDSINGEESDGIVIYPEQQGTTKELLIQFFKEVAAKNVSNFSGIYDRLSADEKRVLSEVLV</sequence>
<organism evidence="7 8">
    <name type="scientific">Lachancea fermentati</name>
    <name type="common">Zygosaccharomyces fermentati</name>
    <dbReference type="NCBI Taxonomy" id="4955"/>
    <lineage>
        <taxon>Eukaryota</taxon>
        <taxon>Fungi</taxon>
        <taxon>Dikarya</taxon>
        <taxon>Ascomycota</taxon>
        <taxon>Saccharomycotina</taxon>
        <taxon>Saccharomycetes</taxon>
        <taxon>Saccharomycetales</taxon>
        <taxon>Saccharomycetaceae</taxon>
        <taxon>Lachancea</taxon>
    </lineage>
</organism>
<dbReference type="Pfam" id="PF25018">
    <property type="entry name" value="HEAT_IPO9_c"/>
    <property type="match status" value="1"/>
</dbReference>
<reference evidence="8" key="1">
    <citation type="submission" date="2016-03" db="EMBL/GenBank/DDBJ databases">
        <authorList>
            <person name="Devillers H."/>
        </authorList>
    </citation>
    <scope>NUCLEOTIDE SEQUENCE [LARGE SCALE GENOMIC DNA]</scope>
</reference>
<feature type="region of interest" description="Disordered" evidence="5">
    <location>
        <begin position="904"/>
        <end position="930"/>
    </location>
</feature>
<dbReference type="PANTHER" id="PTHR10997">
    <property type="entry name" value="IMPORTIN-7, 8, 11"/>
    <property type="match status" value="1"/>
</dbReference>
<evidence type="ECO:0000256" key="2">
    <source>
        <dbReference type="ARBA" id="ARBA00022448"/>
    </source>
</evidence>
<dbReference type="InterPro" id="IPR016024">
    <property type="entry name" value="ARM-type_fold"/>
</dbReference>
<dbReference type="Gene3D" id="1.25.10.10">
    <property type="entry name" value="Leucine-rich Repeat Variant"/>
    <property type="match status" value="1"/>
</dbReference>
<dbReference type="GO" id="GO:0031267">
    <property type="term" value="F:small GTPase binding"/>
    <property type="evidence" value="ECO:0007669"/>
    <property type="project" value="InterPro"/>
</dbReference>
<evidence type="ECO:0000256" key="3">
    <source>
        <dbReference type="ARBA" id="ARBA00022927"/>
    </source>
</evidence>
<keyword evidence="8" id="KW-1185">Reference proteome</keyword>
<feature type="domain" description="Importin N-terminal" evidence="6">
    <location>
        <begin position="23"/>
        <end position="102"/>
    </location>
</feature>
<dbReference type="Proteomes" id="UP000190831">
    <property type="component" value="Chromosome F"/>
</dbReference>
<keyword evidence="2" id="KW-0813">Transport</keyword>
<keyword evidence="3" id="KW-0653">Protein transport</keyword>
<dbReference type="AlphaFoldDB" id="A0A1G4MGL2"/>
<dbReference type="GO" id="GO:0005829">
    <property type="term" value="C:cytosol"/>
    <property type="evidence" value="ECO:0007669"/>
    <property type="project" value="TreeGrafter"/>
</dbReference>
<name>A0A1G4MGL2_LACFM</name>
<dbReference type="GO" id="GO:0006606">
    <property type="term" value="P:protein import into nucleus"/>
    <property type="evidence" value="ECO:0007669"/>
    <property type="project" value="TreeGrafter"/>
</dbReference>
<dbReference type="GO" id="GO:0005635">
    <property type="term" value="C:nuclear envelope"/>
    <property type="evidence" value="ECO:0007669"/>
    <property type="project" value="TreeGrafter"/>
</dbReference>
<evidence type="ECO:0000256" key="1">
    <source>
        <dbReference type="ARBA" id="ARBA00004123"/>
    </source>
</evidence>
<dbReference type="OrthoDB" id="431626at2759"/>
<evidence type="ECO:0000256" key="5">
    <source>
        <dbReference type="SAM" id="MobiDB-lite"/>
    </source>
</evidence>
<keyword evidence="4" id="KW-0539">Nucleus</keyword>
<dbReference type="OMA" id="NPDQYTI"/>
<dbReference type="PANTHER" id="PTHR10997:SF9">
    <property type="entry name" value="IMPORTIN-9"/>
    <property type="match status" value="1"/>
</dbReference>
<dbReference type="SUPFAM" id="SSF48371">
    <property type="entry name" value="ARM repeat"/>
    <property type="match status" value="1"/>
</dbReference>
<evidence type="ECO:0000256" key="4">
    <source>
        <dbReference type="ARBA" id="ARBA00023242"/>
    </source>
</evidence>
<comment type="subcellular location">
    <subcellularLocation>
        <location evidence="1">Nucleus</location>
    </subcellularLocation>
</comment>
<gene>
    <name evidence="7" type="ORF">LAFE_0F17700G</name>
</gene>